<sequence>MTGDLGEVVKPYLKAGYSAVYYDPRAAGFEGLDDLATVDAADVDTITSEEPDMSDNLTPEDAARIKAEAERILASEEIADMHNWILHERIVTAWQMYHEEMWRELQRLGIGKEFAVVQQNRMWRENDLLEAGGMPPNEAQKIAEREHLMLAPDG</sequence>
<accession>A0AAU7KIE1</accession>
<gene>
    <name evidence="1" type="ORF">NFG58_01135</name>
</gene>
<organism evidence="1">
    <name type="scientific">Halomonas sp. RT37</name>
    <dbReference type="NCBI Taxonomy" id="2950872"/>
    <lineage>
        <taxon>Bacteria</taxon>
        <taxon>Pseudomonadati</taxon>
        <taxon>Pseudomonadota</taxon>
        <taxon>Gammaproteobacteria</taxon>
        <taxon>Oceanospirillales</taxon>
        <taxon>Halomonadaceae</taxon>
        <taxon>Halomonas</taxon>
    </lineage>
</organism>
<dbReference type="RefSeq" id="WP_348827430.1">
    <property type="nucleotide sequence ID" value="NZ_CP098827.1"/>
</dbReference>
<proteinExistence type="predicted"/>
<dbReference type="AlphaFoldDB" id="A0AAU7KIE1"/>
<reference evidence="1" key="1">
    <citation type="submission" date="2022-06" db="EMBL/GenBank/DDBJ databases">
        <title>A novel DMS-producing enzyme.</title>
        <authorList>
            <person name="Zhang Y."/>
        </authorList>
    </citation>
    <scope>NUCLEOTIDE SEQUENCE</scope>
    <source>
        <strain evidence="1">RT37</strain>
    </source>
</reference>
<protein>
    <submittedName>
        <fullName evidence="1">Uncharacterized protein</fullName>
    </submittedName>
</protein>
<name>A0AAU7KIE1_9GAMM</name>
<evidence type="ECO:0000313" key="1">
    <source>
        <dbReference type="EMBL" id="XBO71359.1"/>
    </source>
</evidence>
<dbReference type="EMBL" id="CP098827">
    <property type="protein sequence ID" value="XBO71359.1"/>
    <property type="molecule type" value="Genomic_DNA"/>
</dbReference>